<evidence type="ECO:0000256" key="2">
    <source>
        <dbReference type="ARBA" id="ARBA00022884"/>
    </source>
</evidence>
<dbReference type="InterPro" id="IPR050825">
    <property type="entry name" value="RBM42_RBP45_47-like"/>
</dbReference>
<dbReference type="STRING" id="4072.A0A2G2YA05"/>
<reference evidence="3 4" key="1">
    <citation type="journal article" date="2014" name="Nat. Genet.">
        <title>Genome sequence of the hot pepper provides insights into the evolution of pungency in Capsicum species.</title>
        <authorList>
            <person name="Kim S."/>
            <person name="Park M."/>
            <person name="Yeom S.I."/>
            <person name="Kim Y.M."/>
            <person name="Lee J.M."/>
            <person name="Lee H.A."/>
            <person name="Seo E."/>
            <person name="Choi J."/>
            <person name="Cheong K."/>
            <person name="Kim K.T."/>
            <person name="Jung K."/>
            <person name="Lee G.W."/>
            <person name="Oh S.K."/>
            <person name="Bae C."/>
            <person name="Kim S.B."/>
            <person name="Lee H.Y."/>
            <person name="Kim S.Y."/>
            <person name="Kim M.S."/>
            <person name="Kang B.C."/>
            <person name="Jo Y.D."/>
            <person name="Yang H.B."/>
            <person name="Jeong H.J."/>
            <person name="Kang W.H."/>
            <person name="Kwon J.K."/>
            <person name="Shin C."/>
            <person name="Lim J.Y."/>
            <person name="Park J.H."/>
            <person name="Huh J.H."/>
            <person name="Kim J.S."/>
            <person name="Kim B.D."/>
            <person name="Cohen O."/>
            <person name="Paran I."/>
            <person name="Suh M.C."/>
            <person name="Lee S.B."/>
            <person name="Kim Y.K."/>
            <person name="Shin Y."/>
            <person name="Noh S.J."/>
            <person name="Park J."/>
            <person name="Seo Y.S."/>
            <person name="Kwon S.Y."/>
            <person name="Kim H.A."/>
            <person name="Park J.M."/>
            <person name="Kim H.J."/>
            <person name="Choi S.B."/>
            <person name="Bosland P.W."/>
            <person name="Reeves G."/>
            <person name="Jo S.H."/>
            <person name="Lee B.W."/>
            <person name="Cho H.T."/>
            <person name="Choi H.S."/>
            <person name="Lee M.S."/>
            <person name="Yu Y."/>
            <person name="Do Choi Y."/>
            <person name="Park B.S."/>
            <person name="van Deynze A."/>
            <person name="Ashrafi H."/>
            <person name="Hill T."/>
            <person name="Kim W.T."/>
            <person name="Pai H.S."/>
            <person name="Ahn H.K."/>
            <person name="Yeam I."/>
            <person name="Giovannoni J.J."/>
            <person name="Rose J.K."/>
            <person name="Sorensen I."/>
            <person name="Lee S.J."/>
            <person name="Kim R.W."/>
            <person name="Choi I.Y."/>
            <person name="Choi B.S."/>
            <person name="Lim J.S."/>
            <person name="Lee Y.H."/>
            <person name="Choi D."/>
        </authorList>
    </citation>
    <scope>NUCLEOTIDE SEQUENCE [LARGE SCALE GENOMIC DNA]</scope>
    <source>
        <strain evidence="4">cv. CM334</strain>
    </source>
</reference>
<dbReference type="Gene3D" id="3.30.70.330">
    <property type="match status" value="1"/>
</dbReference>
<dbReference type="Gramene" id="PHT66381">
    <property type="protein sequence ID" value="PHT66381"/>
    <property type="gene ID" value="T459_30806"/>
</dbReference>
<keyword evidence="4" id="KW-1185">Reference proteome</keyword>
<accession>A0A2G2YA05</accession>
<dbReference type="PANTHER" id="PTHR47640">
    <property type="entry name" value="TRNA SELENOCYSTEINE 1-ASSOCIATED PROTEIN 1-RELATED-RELATED"/>
    <property type="match status" value="1"/>
</dbReference>
<evidence type="ECO:0000313" key="4">
    <source>
        <dbReference type="Proteomes" id="UP000222542"/>
    </source>
</evidence>
<sequence length="76" mass="8477">MPNIEQNFKLNWASLGSGEKGADTPEYTIFVGDLAVDVSDYMLQETFRANYPSVKSVKIVTDKLMGKFLQLSLSID</sequence>
<dbReference type="OMA" id="EFTIFAR"/>
<dbReference type="SUPFAM" id="SSF54928">
    <property type="entry name" value="RNA-binding domain, RBD"/>
    <property type="match status" value="1"/>
</dbReference>
<reference evidence="3 4" key="2">
    <citation type="journal article" date="2017" name="Genome Biol.">
        <title>New reference genome sequences of hot pepper reveal the massive evolution of plant disease-resistance genes by retroduplication.</title>
        <authorList>
            <person name="Kim S."/>
            <person name="Park J."/>
            <person name="Yeom S.I."/>
            <person name="Kim Y.M."/>
            <person name="Seo E."/>
            <person name="Kim K.T."/>
            <person name="Kim M.S."/>
            <person name="Lee J.M."/>
            <person name="Cheong K."/>
            <person name="Shin H.S."/>
            <person name="Kim S.B."/>
            <person name="Han K."/>
            <person name="Lee J."/>
            <person name="Park M."/>
            <person name="Lee H.A."/>
            <person name="Lee H.Y."/>
            <person name="Lee Y."/>
            <person name="Oh S."/>
            <person name="Lee J.H."/>
            <person name="Choi E."/>
            <person name="Choi E."/>
            <person name="Lee S.E."/>
            <person name="Jeon J."/>
            <person name="Kim H."/>
            <person name="Choi G."/>
            <person name="Song H."/>
            <person name="Lee J."/>
            <person name="Lee S.C."/>
            <person name="Kwon J.K."/>
            <person name="Lee H.Y."/>
            <person name="Koo N."/>
            <person name="Hong Y."/>
            <person name="Kim R.W."/>
            <person name="Kang W.H."/>
            <person name="Huh J.H."/>
            <person name="Kang B.C."/>
            <person name="Yang T.J."/>
            <person name="Lee Y.H."/>
            <person name="Bennetzen J.L."/>
            <person name="Choi D."/>
        </authorList>
    </citation>
    <scope>NUCLEOTIDE SEQUENCE [LARGE SCALE GENOMIC DNA]</scope>
    <source>
        <strain evidence="4">cv. CM334</strain>
    </source>
</reference>
<dbReference type="AlphaFoldDB" id="A0A2G2YA05"/>
<dbReference type="GO" id="GO:0003729">
    <property type="term" value="F:mRNA binding"/>
    <property type="evidence" value="ECO:0007669"/>
    <property type="project" value="InterPro"/>
</dbReference>
<evidence type="ECO:0000313" key="3">
    <source>
        <dbReference type="EMBL" id="PHT66381.1"/>
    </source>
</evidence>
<evidence type="ECO:0000256" key="1">
    <source>
        <dbReference type="ARBA" id="ARBA00022664"/>
    </source>
</evidence>
<dbReference type="PANTHER" id="PTHR47640:SF48">
    <property type="entry name" value="POLYADENYLATE-BINDING PROTEIN RBP45B"/>
    <property type="match status" value="1"/>
</dbReference>
<keyword evidence="1" id="KW-0507">mRNA processing</keyword>
<dbReference type="InterPro" id="IPR035979">
    <property type="entry name" value="RBD_domain_sf"/>
</dbReference>
<proteinExistence type="predicted"/>
<dbReference type="InterPro" id="IPR012677">
    <property type="entry name" value="Nucleotide-bd_a/b_plait_sf"/>
</dbReference>
<dbReference type="EMBL" id="AYRZ02000012">
    <property type="protein sequence ID" value="PHT66381.1"/>
    <property type="molecule type" value="Genomic_DNA"/>
</dbReference>
<gene>
    <name evidence="3" type="ORF">T459_30806</name>
</gene>
<name>A0A2G2YA05_CAPAN</name>
<protein>
    <submittedName>
        <fullName evidence="3">Uncharacterized protein</fullName>
    </submittedName>
</protein>
<comment type="caution">
    <text evidence="3">The sequence shown here is derived from an EMBL/GenBank/DDBJ whole genome shotgun (WGS) entry which is preliminary data.</text>
</comment>
<dbReference type="Proteomes" id="UP000222542">
    <property type="component" value="Unassembled WGS sequence"/>
</dbReference>
<dbReference type="GO" id="GO:0006397">
    <property type="term" value="P:mRNA processing"/>
    <property type="evidence" value="ECO:0007669"/>
    <property type="project" value="UniProtKB-KW"/>
</dbReference>
<organism evidence="3 4">
    <name type="scientific">Capsicum annuum</name>
    <name type="common">Capsicum pepper</name>
    <dbReference type="NCBI Taxonomy" id="4072"/>
    <lineage>
        <taxon>Eukaryota</taxon>
        <taxon>Viridiplantae</taxon>
        <taxon>Streptophyta</taxon>
        <taxon>Embryophyta</taxon>
        <taxon>Tracheophyta</taxon>
        <taxon>Spermatophyta</taxon>
        <taxon>Magnoliopsida</taxon>
        <taxon>eudicotyledons</taxon>
        <taxon>Gunneridae</taxon>
        <taxon>Pentapetalae</taxon>
        <taxon>asterids</taxon>
        <taxon>lamiids</taxon>
        <taxon>Solanales</taxon>
        <taxon>Solanaceae</taxon>
        <taxon>Solanoideae</taxon>
        <taxon>Capsiceae</taxon>
        <taxon>Capsicum</taxon>
    </lineage>
</organism>
<keyword evidence="2" id="KW-0694">RNA-binding</keyword>